<dbReference type="Proteomes" id="UP001189429">
    <property type="component" value="Unassembled WGS sequence"/>
</dbReference>
<evidence type="ECO:0000313" key="3">
    <source>
        <dbReference type="Proteomes" id="UP001189429"/>
    </source>
</evidence>
<protein>
    <submittedName>
        <fullName evidence="2">Uncharacterized protein</fullName>
    </submittedName>
</protein>
<feature type="region of interest" description="Disordered" evidence="1">
    <location>
        <begin position="50"/>
        <end position="140"/>
    </location>
</feature>
<comment type="caution">
    <text evidence="2">The sequence shown here is derived from an EMBL/GenBank/DDBJ whole genome shotgun (WGS) entry which is preliminary data.</text>
</comment>
<reference evidence="2" key="1">
    <citation type="submission" date="2023-10" db="EMBL/GenBank/DDBJ databases">
        <authorList>
            <person name="Chen Y."/>
            <person name="Shah S."/>
            <person name="Dougan E. K."/>
            <person name="Thang M."/>
            <person name="Chan C."/>
        </authorList>
    </citation>
    <scope>NUCLEOTIDE SEQUENCE [LARGE SCALE GENOMIC DNA]</scope>
</reference>
<keyword evidence="3" id="KW-1185">Reference proteome</keyword>
<feature type="non-terminal residue" evidence="2">
    <location>
        <position position="140"/>
    </location>
</feature>
<accession>A0ABN9W5V0</accession>
<proteinExistence type="predicted"/>
<name>A0ABN9W5V0_9DINO</name>
<evidence type="ECO:0000256" key="1">
    <source>
        <dbReference type="SAM" id="MobiDB-lite"/>
    </source>
</evidence>
<evidence type="ECO:0000313" key="2">
    <source>
        <dbReference type="EMBL" id="CAK0881510.1"/>
    </source>
</evidence>
<feature type="compositionally biased region" description="Low complexity" evidence="1">
    <location>
        <begin position="87"/>
        <end position="103"/>
    </location>
</feature>
<sequence length="140" mass="14452">MGGTSTPDSNLLRRGAHAVAEAVLRQDLEHGLLPDVVALVHDELADALRPDLDEVQAPPSRPDCGARRGGARLLPAKAAGRSRQPRAEAASTAPRARRPTAMANSSGATEGCSGWRWSESVQTGARTAAGGGEGRGRGRG</sequence>
<gene>
    <name evidence="2" type="ORF">PCOR1329_LOCUS64328</name>
</gene>
<dbReference type="EMBL" id="CAUYUJ010018194">
    <property type="protein sequence ID" value="CAK0881510.1"/>
    <property type="molecule type" value="Genomic_DNA"/>
</dbReference>
<organism evidence="2 3">
    <name type="scientific">Prorocentrum cordatum</name>
    <dbReference type="NCBI Taxonomy" id="2364126"/>
    <lineage>
        <taxon>Eukaryota</taxon>
        <taxon>Sar</taxon>
        <taxon>Alveolata</taxon>
        <taxon>Dinophyceae</taxon>
        <taxon>Prorocentrales</taxon>
        <taxon>Prorocentraceae</taxon>
        <taxon>Prorocentrum</taxon>
    </lineage>
</organism>